<accession>A0A1F7X7J2</accession>
<reference evidence="1 2" key="1">
    <citation type="journal article" date="2016" name="Nat. Commun.">
        <title>Thousands of microbial genomes shed light on interconnected biogeochemical processes in an aquifer system.</title>
        <authorList>
            <person name="Anantharaman K."/>
            <person name="Brown C.T."/>
            <person name="Hug L.A."/>
            <person name="Sharon I."/>
            <person name="Castelle C.J."/>
            <person name="Probst A.J."/>
            <person name="Thomas B.C."/>
            <person name="Singh A."/>
            <person name="Wilkins M.J."/>
            <person name="Karaoz U."/>
            <person name="Brodie E.L."/>
            <person name="Williams K.H."/>
            <person name="Hubbard S.S."/>
            <person name="Banfield J.F."/>
        </authorList>
    </citation>
    <scope>NUCLEOTIDE SEQUENCE [LARGE SCALE GENOMIC DNA]</scope>
</reference>
<dbReference type="Proteomes" id="UP000177053">
    <property type="component" value="Unassembled WGS sequence"/>
</dbReference>
<evidence type="ECO:0000313" key="1">
    <source>
        <dbReference type="EMBL" id="OGM10951.1"/>
    </source>
</evidence>
<proteinExistence type="predicted"/>
<gene>
    <name evidence="1" type="ORF">A2Z22_03735</name>
</gene>
<name>A0A1F7X7J2_9BACT</name>
<dbReference type="AlphaFoldDB" id="A0A1F7X7J2"/>
<sequence>MCPEIKPNKATEVEGIRVACFTCRRHKEILVVVEGENHRIVGETEEEGYPVKGLVVRISYNPLSINVDKSDKPPTPPHIREIYNFLNAGKDTES</sequence>
<evidence type="ECO:0000313" key="2">
    <source>
        <dbReference type="Proteomes" id="UP000177053"/>
    </source>
</evidence>
<protein>
    <submittedName>
        <fullName evidence="1">Uncharacterized protein</fullName>
    </submittedName>
</protein>
<dbReference type="EMBL" id="MGFS01000027">
    <property type="protein sequence ID" value="OGM10951.1"/>
    <property type="molecule type" value="Genomic_DNA"/>
</dbReference>
<organism evidence="1 2">
    <name type="scientific">Candidatus Woesebacteria bacterium RBG_16_34_12</name>
    <dbReference type="NCBI Taxonomy" id="1802480"/>
    <lineage>
        <taxon>Bacteria</taxon>
        <taxon>Candidatus Woeseibacteriota</taxon>
    </lineage>
</organism>
<comment type="caution">
    <text evidence="1">The sequence shown here is derived from an EMBL/GenBank/DDBJ whole genome shotgun (WGS) entry which is preliminary data.</text>
</comment>